<organism evidence="1 2">
    <name type="scientific">Candidatus Kaiserbacteria bacterium RIFCSPHIGHO2_01_FULL_53_29</name>
    <dbReference type="NCBI Taxonomy" id="1798480"/>
    <lineage>
        <taxon>Bacteria</taxon>
        <taxon>Candidatus Kaiseribacteriota</taxon>
    </lineage>
</organism>
<dbReference type="AlphaFoldDB" id="A0A1F6CXT1"/>
<name>A0A1F6CXT1_9BACT</name>
<evidence type="ECO:0000313" key="2">
    <source>
        <dbReference type="Proteomes" id="UP000176863"/>
    </source>
</evidence>
<evidence type="ECO:0000313" key="1">
    <source>
        <dbReference type="EMBL" id="OGG53642.1"/>
    </source>
</evidence>
<dbReference type="EMBL" id="MFKT01000009">
    <property type="protein sequence ID" value="OGG53642.1"/>
    <property type="molecule type" value="Genomic_DNA"/>
</dbReference>
<accession>A0A1F6CXT1</accession>
<gene>
    <name evidence="1" type="ORF">A2851_02010</name>
</gene>
<dbReference type="Proteomes" id="UP000176863">
    <property type="component" value="Unassembled WGS sequence"/>
</dbReference>
<comment type="caution">
    <text evidence="1">The sequence shown here is derived from an EMBL/GenBank/DDBJ whole genome shotgun (WGS) entry which is preliminary data.</text>
</comment>
<reference evidence="1 2" key="1">
    <citation type="journal article" date="2016" name="Nat. Commun.">
        <title>Thousands of microbial genomes shed light on interconnected biogeochemical processes in an aquifer system.</title>
        <authorList>
            <person name="Anantharaman K."/>
            <person name="Brown C.T."/>
            <person name="Hug L.A."/>
            <person name="Sharon I."/>
            <person name="Castelle C.J."/>
            <person name="Probst A.J."/>
            <person name="Thomas B.C."/>
            <person name="Singh A."/>
            <person name="Wilkins M.J."/>
            <person name="Karaoz U."/>
            <person name="Brodie E.L."/>
            <person name="Williams K.H."/>
            <person name="Hubbard S.S."/>
            <person name="Banfield J.F."/>
        </authorList>
    </citation>
    <scope>NUCLEOTIDE SEQUENCE [LARGE SCALE GENOMIC DNA]</scope>
</reference>
<proteinExistence type="predicted"/>
<protein>
    <submittedName>
        <fullName evidence="1">Uncharacterized protein</fullName>
    </submittedName>
</protein>
<sequence>MQGISVRVRDRFELVGQKLTVQGRIEKLLPVRATPSLFEPAERHTDVCEISNDHRSAVLGTRMQIVHRPFDGIAMLSLVAREVADESEQDTPTQLDARYLSRRAFAVRECDTNGFSARIEDPRYPS</sequence>